<protein>
    <submittedName>
        <fullName evidence="2">Uncharacterized protein</fullName>
    </submittedName>
</protein>
<sequence length="100" mass="10996">MNDIWQKLQKQSPAAKKAVIGLILFILAIPLFILVVYNTKTRMQKQSLSKSPFEGLNMAGLSSGFDDLDQLSDLLNVTTTTTSTLETVSPEEGTEESMSE</sequence>
<evidence type="ECO:0000313" key="3">
    <source>
        <dbReference type="Proteomes" id="UP000230447"/>
    </source>
</evidence>
<keyword evidence="1" id="KW-0472">Membrane</keyword>
<organism evidence="2 3">
    <name type="scientific">bacterium (Candidatus Gribaldobacteria) CG23_combo_of_CG06-09_8_20_14_all_37_87_8</name>
    <dbReference type="NCBI Taxonomy" id="2014278"/>
    <lineage>
        <taxon>Bacteria</taxon>
        <taxon>Candidatus Gribaldobacteria</taxon>
    </lineage>
</organism>
<feature type="transmembrane region" description="Helical" evidence="1">
    <location>
        <begin position="18"/>
        <end position="37"/>
    </location>
</feature>
<keyword evidence="1" id="KW-1133">Transmembrane helix</keyword>
<dbReference type="Proteomes" id="UP000230447">
    <property type="component" value="Unassembled WGS sequence"/>
</dbReference>
<dbReference type="EMBL" id="PCSB01000043">
    <property type="protein sequence ID" value="PIP31715.1"/>
    <property type="molecule type" value="Genomic_DNA"/>
</dbReference>
<dbReference type="AlphaFoldDB" id="A0A2G9ZEW1"/>
<evidence type="ECO:0000256" key="1">
    <source>
        <dbReference type="SAM" id="Phobius"/>
    </source>
</evidence>
<name>A0A2G9ZEW1_9BACT</name>
<keyword evidence="1" id="KW-0812">Transmembrane</keyword>
<reference evidence="2 3" key="1">
    <citation type="submission" date="2017-09" db="EMBL/GenBank/DDBJ databases">
        <title>Depth-based differentiation of microbial function through sediment-hosted aquifers and enrichment of novel symbionts in the deep terrestrial subsurface.</title>
        <authorList>
            <person name="Probst A.J."/>
            <person name="Ladd B."/>
            <person name="Jarett J.K."/>
            <person name="Geller-Mcgrath D.E."/>
            <person name="Sieber C.M."/>
            <person name="Emerson J.B."/>
            <person name="Anantharaman K."/>
            <person name="Thomas B.C."/>
            <person name="Malmstrom R."/>
            <person name="Stieglmeier M."/>
            <person name="Klingl A."/>
            <person name="Woyke T."/>
            <person name="Ryan C.M."/>
            <person name="Banfield J.F."/>
        </authorList>
    </citation>
    <scope>NUCLEOTIDE SEQUENCE [LARGE SCALE GENOMIC DNA]</scope>
    <source>
        <strain evidence="2">CG23_combo_of_CG06-09_8_20_14_all_37_87_8</strain>
    </source>
</reference>
<accession>A0A2G9ZEW1</accession>
<proteinExistence type="predicted"/>
<gene>
    <name evidence="2" type="ORF">COX24_02090</name>
</gene>
<comment type="caution">
    <text evidence="2">The sequence shown here is derived from an EMBL/GenBank/DDBJ whole genome shotgun (WGS) entry which is preliminary data.</text>
</comment>
<evidence type="ECO:0000313" key="2">
    <source>
        <dbReference type="EMBL" id="PIP31715.1"/>
    </source>
</evidence>